<comment type="caution">
    <text evidence="1">The sequence shown here is derived from an EMBL/GenBank/DDBJ whole genome shotgun (WGS) entry which is preliminary data.</text>
</comment>
<reference evidence="1" key="1">
    <citation type="submission" date="2022-06" db="EMBL/GenBank/DDBJ databases">
        <title>Draft genome sequences of Pragia fontium str. JCM24417.</title>
        <authorList>
            <person name="Wakabayashi Y."/>
            <person name="Kojima K."/>
        </authorList>
    </citation>
    <scope>NUCLEOTIDE SEQUENCE</scope>
    <source>
        <strain evidence="1">JCM 24417</strain>
    </source>
</reference>
<accession>A0ABQ5LGN4</accession>
<evidence type="ECO:0000313" key="2">
    <source>
        <dbReference type="Proteomes" id="UP001059610"/>
    </source>
</evidence>
<keyword evidence="2" id="KW-1185">Reference proteome</keyword>
<sequence length="76" mass="9302">MAEWIHIGFYIQYWDYINIGRNLTKNRSRIGSGEDIHRVKRNTLVALDIVKKRLFMVSNAVYVRFILFYIRYRLIY</sequence>
<organism evidence="1 2">
    <name type="scientific">Pragia fontium</name>
    <dbReference type="NCBI Taxonomy" id="82985"/>
    <lineage>
        <taxon>Bacteria</taxon>
        <taxon>Pseudomonadati</taxon>
        <taxon>Pseudomonadota</taxon>
        <taxon>Gammaproteobacteria</taxon>
        <taxon>Enterobacterales</taxon>
        <taxon>Budviciaceae</taxon>
        <taxon>Pragia</taxon>
    </lineage>
</organism>
<evidence type="ECO:0000313" key="1">
    <source>
        <dbReference type="EMBL" id="GKX62761.1"/>
    </source>
</evidence>
<proteinExistence type="predicted"/>
<gene>
    <name evidence="1" type="ORF">SOASR032_13300</name>
</gene>
<dbReference type="Proteomes" id="UP001059610">
    <property type="component" value="Unassembled WGS sequence"/>
</dbReference>
<protein>
    <submittedName>
        <fullName evidence="1">Uncharacterized protein</fullName>
    </submittedName>
</protein>
<dbReference type="EMBL" id="BRLJ01000003">
    <property type="protein sequence ID" value="GKX62761.1"/>
    <property type="molecule type" value="Genomic_DNA"/>
</dbReference>
<name>A0ABQ5LGN4_9GAMM</name>